<proteinExistence type="predicted"/>
<comment type="caution">
    <text evidence="1">The sequence shown here is derived from an EMBL/GenBank/DDBJ whole genome shotgun (WGS) entry which is preliminary data.</text>
</comment>
<dbReference type="EMBL" id="JACGWN010000009">
    <property type="protein sequence ID" value="KAL0432952.1"/>
    <property type="molecule type" value="Genomic_DNA"/>
</dbReference>
<accession>A0AAW2VUH9</accession>
<reference evidence="1" key="1">
    <citation type="submission" date="2020-06" db="EMBL/GenBank/DDBJ databases">
        <authorList>
            <person name="Li T."/>
            <person name="Hu X."/>
            <person name="Zhang T."/>
            <person name="Song X."/>
            <person name="Zhang H."/>
            <person name="Dai N."/>
            <person name="Sheng W."/>
            <person name="Hou X."/>
            <person name="Wei L."/>
        </authorList>
    </citation>
    <scope>NUCLEOTIDE SEQUENCE</scope>
    <source>
        <strain evidence="1">KEN1</strain>
        <tissue evidence="1">Leaf</tissue>
    </source>
</reference>
<organism evidence="1">
    <name type="scientific">Sesamum latifolium</name>
    <dbReference type="NCBI Taxonomy" id="2727402"/>
    <lineage>
        <taxon>Eukaryota</taxon>
        <taxon>Viridiplantae</taxon>
        <taxon>Streptophyta</taxon>
        <taxon>Embryophyta</taxon>
        <taxon>Tracheophyta</taxon>
        <taxon>Spermatophyta</taxon>
        <taxon>Magnoliopsida</taxon>
        <taxon>eudicotyledons</taxon>
        <taxon>Gunneridae</taxon>
        <taxon>Pentapetalae</taxon>
        <taxon>asterids</taxon>
        <taxon>lamiids</taxon>
        <taxon>Lamiales</taxon>
        <taxon>Pedaliaceae</taxon>
        <taxon>Sesamum</taxon>
    </lineage>
</organism>
<protein>
    <submittedName>
        <fullName evidence="1">Uncharacterized protein</fullName>
    </submittedName>
</protein>
<name>A0AAW2VUH9_9LAMI</name>
<evidence type="ECO:0000313" key="1">
    <source>
        <dbReference type="EMBL" id="KAL0432952.1"/>
    </source>
</evidence>
<gene>
    <name evidence="1" type="ORF">Slati_2629500</name>
</gene>
<sequence length="49" mass="5342">MSTIYYCFPADSILDKAASSSALRTERSLQGLDEPIHSANSFAAKHPEN</sequence>
<dbReference type="AlphaFoldDB" id="A0AAW2VUH9"/>
<reference evidence="1" key="2">
    <citation type="journal article" date="2024" name="Plant">
        <title>Genomic evolution and insights into agronomic trait innovations of Sesamum species.</title>
        <authorList>
            <person name="Miao H."/>
            <person name="Wang L."/>
            <person name="Qu L."/>
            <person name="Liu H."/>
            <person name="Sun Y."/>
            <person name="Le M."/>
            <person name="Wang Q."/>
            <person name="Wei S."/>
            <person name="Zheng Y."/>
            <person name="Lin W."/>
            <person name="Duan Y."/>
            <person name="Cao H."/>
            <person name="Xiong S."/>
            <person name="Wang X."/>
            <person name="Wei L."/>
            <person name="Li C."/>
            <person name="Ma Q."/>
            <person name="Ju M."/>
            <person name="Zhao R."/>
            <person name="Li G."/>
            <person name="Mu C."/>
            <person name="Tian Q."/>
            <person name="Mei H."/>
            <person name="Zhang T."/>
            <person name="Gao T."/>
            <person name="Zhang H."/>
        </authorList>
    </citation>
    <scope>NUCLEOTIDE SEQUENCE</scope>
    <source>
        <strain evidence="1">KEN1</strain>
    </source>
</reference>